<dbReference type="PANTHER" id="PTHR24414">
    <property type="entry name" value="F-BOX/KELCH-REPEAT PROTEIN SKIP4"/>
    <property type="match status" value="1"/>
</dbReference>
<evidence type="ECO:0000259" key="1">
    <source>
        <dbReference type="Pfam" id="PF25210"/>
    </source>
</evidence>
<dbReference type="InterPro" id="IPR057499">
    <property type="entry name" value="Kelch_FKB95"/>
</dbReference>
<dbReference type="InterPro" id="IPR050354">
    <property type="entry name" value="F-box/kelch-repeat_ARATH"/>
</dbReference>
<dbReference type="PANTHER" id="PTHR24414:SF23">
    <property type="entry name" value="F-BOX_KELCH-REPEAT PROTEIN SKIP6"/>
    <property type="match status" value="1"/>
</dbReference>
<dbReference type="Proteomes" id="UP000694864">
    <property type="component" value="Chromosome 11"/>
</dbReference>
<dbReference type="Pfam" id="PF25210">
    <property type="entry name" value="Kelch_FKB95"/>
    <property type="match status" value="1"/>
</dbReference>
<sequence length="365" mass="41444">MSDQELVGSLPTAVQEQCIARVPRRYHPALKGVCKEFNELFSTKRIYEVRSELKVKEDVLLVGLVNDDVPRMELEWFTLETKVHDSEDMCELRPAIPALSENFTFSGYGPTYVSDGSSIYAICGGPKRDDELPTTVYAVDYLESVCKPLQLMVMGAPRPASAVGIIQGKIYVLCVCGGSCVVQEYNIEGSDSDPPRWESFNIAFDEELEDICASFVMLDKIFIKFGWFSCVYDPTDRTLERYDPIDDHWFESSFKPSYCAIGKCLYVQDREVDTIHVFDSISENWSLLKGVAGKIDPCDFLRKKLVALGTRLAIDCSHEVEWEISVSIFDVERIDNECWGHQISRKVVLKPKSFYDIKECLSFSI</sequence>
<dbReference type="SUPFAM" id="SSF117281">
    <property type="entry name" value="Kelch motif"/>
    <property type="match status" value="1"/>
</dbReference>
<proteinExistence type="predicted"/>
<dbReference type="GeneID" id="104720847"/>
<evidence type="ECO:0000313" key="2">
    <source>
        <dbReference type="Proteomes" id="UP000694864"/>
    </source>
</evidence>
<feature type="domain" description="FKB95-like N-terminal Kelch" evidence="1">
    <location>
        <begin position="76"/>
        <end position="341"/>
    </location>
</feature>
<organism evidence="2 3">
    <name type="scientific">Camelina sativa</name>
    <name type="common">False flax</name>
    <name type="synonym">Myagrum sativum</name>
    <dbReference type="NCBI Taxonomy" id="90675"/>
    <lineage>
        <taxon>Eukaryota</taxon>
        <taxon>Viridiplantae</taxon>
        <taxon>Streptophyta</taxon>
        <taxon>Embryophyta</taxon>
        <taxon>Tracheophyta</taxon>
        <taxon>Spermatophyta</taxon>
        <taxon>Magnoliopsida</taxon>
        <taxon>eudicotyledons</taxon>
        <taxon>Gunneridae</taxon>
        <taxon>Pentapetalae</taxon>
        <taxon>rosids</taxon>
        <taxon>malvids</taxon>
        <taxon>Brassicales</taxon>
        <taxon>Brassicaceae</taxon>
        <taxon>Camelineae</taxon>
        <taxon>Camelina</taxon>
    </lineage>
</organism>
<dbReference type="InterPro" id="IPR015915">
    <property type="entry name" value="Kelch-typ_b-propeller"/>
</dbReference>
<reference evidence="2" key="1">
    <citation type="journal article" date="2014" name="Nat. Commun.">
        <title>The emerging biofuel crop Camelina sativa retains a highly undifferentiated hexaploid genome structure.</title>
        <authorList>
            <person name="Kagale S."/>
            <person name="Koh C."/>
            <person name="Nixon J."/>
            <person name="Bollina V."/>
            <person name="Clarke W.E."/>
            <person name="Tuteja R."/>
            <person name="Spillane C."/>
            <person name="Robinson S.J."/>
            <person name="Links M.G."/>
            <person name="Clarke C."/>
            <person name="Higgins E.E."/>
            <person name="Huebert T."/>
            <person name="Sharpe A.G."/>
            <person name="Parkin I.A."/>
        </authorList>
    </citation>
    <scope>NUCLEOTIDE SEQUENCE [LARGE SCALE GENOMIC DNA]</scope>
    <source>
        <strain evidence="2">cv. DH55</strain>
    </source>
</reference>
<reference evidence="3" key="2">
    <citation type="submission" date="2025-08" db="UniProtKB">
        <authorList>
            <consortium name="RefSeq"/>
        </authorList>
    </citation>
    <scope>IDENTIFICATION</scope>
    <source>
        <tissue evidence="3">Leaf</tissue>
    </source>
</reference>
<name>A0ABM0U7B0_CAMSA</name>
<accession>A0ABM0U7B0</accession>
<dbReference type="RefSeq" id="XP_010437043.1">
    <property type="nucleotide sequence ID" value="XM_010438741.1"/>
</dbReference>
<keyword evidence="2" id="KW-1185">Reference proteome</keyword>
<evidence type="ECO:0000313" key="3">
    <source>
        <dbReference type="RefSeq" id="XP_010437043.1"/>
    </source>
</evidence>
<dbReference type="Gene3D" id="2.120.10.80">
    <property type="entry name" value="Kelch-type beta propeller"/>
    <property type="match status" value="1"/>
</dbReference>
<gene>
    <name evidence="3" type="primary">LOC104720847</name>
</gene>
<protein>
    <submittedName>
        <fullName evidence="3">F-box/kelch-repeat protein At4g14905-like</fullName>
    </submittedName>
</protein>